<dbReference type="Proteomes" id="UP000316855">
    <property type="component" value="Chromosome"/>
</dbReference>
<dbReference type="KEGG" id="gax:Pan161_34560"/>
<dbReference type="Gene3D" id="2.60.120.560">
    <property type="entry name" value="Exo-inulinase, domain 1"/>
    <property type="match status" value="1"/>
</dbReference>
<sequence length="257" mass="28578">MVAASLKQPLSNRKDSTMKQRLTIGMVLIVLSSSIAVQAADLPQYKPLFNGKDLTGWVNVNTDKDTWYVKDGMLVCTGHPIGVMRSDKQYENFLLHIEWRHMEAGGNSGVFAWSEGTVPEGRRLPKGMEIQMLELDWVNQHKHKDGSLPPIAYVHGELFGANGLITTPDNPRGTRSKSIENRCKGKGQWNVYDVVCVDGVVKLSVNGKFVNGVRNASIKKGYLCLESEGAEIQFRNIQIMELPPGITTQEQTAPRLK</sequence>
<accession>A0A517VFK2</accession>
<proteinExistence type="predicted"/>
<name>A0A517VFK2_9PLAN</name>
<keyword evidence="3" id="KW-1185">Reference proteome</keyword>
<dbReference type="GO" id="GO:0016787">
    <property type="term" value="F:hydrolase activity"/>
    <property type="evidence" value="ECO:0007669"/>
    <property type="project" value="InterPro"/>
</dbReference>
<evidence type="ECO:0000313" key="2">
    <source>
        <dbReference type="EMBL" id="QDT91793.1"/>
    </source>
</evidence>
<feature type="domain" description="3-keto-alpha-glucoside-1,2-lyase/3-keto-2-hydroxy-glucal hydratase" evidence="1">
    <location>
        <begin position="45"/>
        <end position="239"/>
    </location>
</feature>
<evidence type="ECO:0000259" key="1">
    <source>
        <dbReference type="Pfam" id="PF06439"/>
    </source>
</evidence>
<evidence type="ECO:0000313" key="3">
    <source>
        <dbReference type="Proteomes" id="UP000316855"/>
    </source>
</evidence>
<protein>
    <recommendedName>
        <fullName evidence="1">3-keto-alpha-glucoside-1,2-lyase/3-keto-2-hydroxy-glucal hydratase domain-containing protein</fullName>
    </recommendedName>
</protein>
<dbReference type="Pfam" id="PF06439">
    <property type="entry name" value="3keto-disac_hyd"/>
    <property type="match status" value="1"/>
</dbReference>
<gene>
    <name evidence="2" type="ORF">Pan161_34560</name>
</gene>
<dbReference type="InterPro" id="IPR010496">
    <property type="entry name" value="AL/BT2_dom"/>
</dbReference>
<dbReference type="EMBL" id="CP036343">
    <property type="protein sequence ID" value="QDT91793.1"/>
    <property type="molecule type" value="Genomic_DNA"/>
</dbReference>
<dbReference type="AlphaFoldDB" id="A0A517VFK2"/>
<reference evidence="2 3" key="1">
    <citation type="submission" date="2019-02" db="EMBL/GenBank/DDBJ databases">
        <title>Deep-cultivation of Planctomycetes and their phenomic and genomic characterization uncovers novel biology.</title>
        <authorList>
            <person name="Wiegand S."/>
            <person name="Jogler M."/>
            <person name="Boedeker C."/>
            <person name="Pinto D."/>
            <person name="Vollmers J."/>
            <person name="Rivas-Marin E."/>
            <person name="Kohn T."/>
            <person name="Peeters S.H."/>
            <person name="Heuer A."/>
            <person name="Rast P."/>
            <person name="Oberbeckmann S."/>
            <person name="Bunk B."/>
            <person name="Jeske O."/>
            <person name="Meyerdierks A."/>
            <person name="Storesund J.E."/>
            <person name="Kallscheuer N."/>
            <person name="Luecker S."/>
            <person name="Lage O.M."/>
            <person name="Pohl T."/>
            <person name="Merkel B.J."/>
            <person name="Hornburger P."/>
            <person name="Mueller R.-W."/>
            <person name="Bruemmer F."/>
            <person name="Labrenz M."/>
            <person name="Spormann A.M."/>
            <person name="Op den Camp H."/>
            <person name="Overmann J."/>
            <person name="Amann R."/>
            <person name="Jetten M.S.M."/>
            <person name="Mascher T."/>
            <person name="Medema M.H."/>
            <person name="Devos D.P."/>
            <person name="Kaster A.-K."/>
            <person name="Ovreas L."/>
            <person name="Rohde M."/>
            <person name="Galperin M.Y."/>
            <person name="Jogler C."/>
        </authorList>
    </citation>
    <scope>NUCLEOTIDE SEQUENCE [LARGE SCALE GENOMIC DNA]</scope>
    <source>
        <strain evidence="2 3">Pan161</strain>
    </source>
</reference>
<organism evidence="2 3">
    <name type="scientific">Gimesia algae</name>
    <dbReference type="NCBI Taxonomy" id="2527971"/>
    <lineage>
        <taxon>Bacteria</taxon>
        <taxon>Pseudomonadati</taxon>
        <taxon>Planctomycetota</taxon>
        <taxon>Planctomycetia</taxon>
        <taxon>Planctomycetales</taxon>
        <taxon>Planctomycetaceae</taxon>
        <taxon>Gimesia</taxon>
    </lineage>
</organism>